<sequence length="127" mass="14630">MSSATSRVRIPVAGTSFSYKKRPAVPRARMRMQFSSGLFSVVHTGTGSAGSFQLYVKFSSRLVHFSRIDDLRIAGVFRDQQNIFPHSGHWRRTSARPRKLPARTFRNVRWPSKVRKMVKSGQKFRIF</sequence>
<proteinExistence type="predicted"/>
<protein>
    <submittedName>
        <fullName evidence="1">(northern house mosquito) hypothetical protein</fullName>
    </submittedName>
</protein>
<reference evidence="1" key="1">
    <citation type="submission" date="2021-05" db="EMBL/GenBank/DDBJ databases">
        <authorList>
            <person name="Alioto T."/>
            <person name="Alioto T."/>
            <person name="Gomez Garrido J."/>
        </authorList>
    </citation>
    <scope>NUCLEOTIDE SEQUENCE</scope>
</reference>
<name>A0A8D8BM37_CULPI</name>
<dbReference type="AlphaFoldDB" id="A0A8D8BM37"/>
<dbReference type="EMBL" id="HBUE01081151">
    <property type="protein sequence ID" value="CAG6477515.1"/>
    <property type="molecule type" value="Transcribed_RNA"/>
</dbReference>
<accession>A0A8D8BM37</accession>
<organism evidence="1">
    <name type="scientific">Culex pipiens</name>
    <name type="common">House mosquito</name>
    <dbReference type="NCBI Taxonomy" id="7175"/>
    <lineage>
        <taxon>Eukaryota</taxon>
        <taxon>Metazoa</taxon>
        <taxon>Ecdysozoa</taxon>
        <taxon>Arthropoda</taxon>
        <taxon>Hexapoda</taxon>
        <taxon>Insecta</taxon>
        <taxon>Pterygota</taxon>
        <taxon>Neoptera</taxon>
        <taxon>Endopterygota</taxon>
        <taxon>Diptera</taxon>
        <taxon>Nematocera</taxon>
        <taxon>Culicoidea</taxon>
        <taxon>Culicidae</taxon>
        <taxon>Culicinae</taxon>
        <taxon>Culicini</taxon>
        <taxon>Culex</taxon>
        <taxon>Culex</taxon>
    </lineage>
</organism>
<evidence type="ECO:0000313" key="1">
    <source>
        <dbReference type="EMBL" id="CAG6477515.1"/>
    </source>
</evidence>